<proteinExistence type="predicted"/>
<protein>
    <submittedName>
        <fullName evidence="1">Uncharacterized protein</fullName>
    </submittedName>
</protein>
<reference evidence="1" key="1">
    <citation type="thesis" date="2020" institute="ProQuest LLC" country="789 East Eisenhower Parkway, Ann Arbor, MI, USA">
        <title>Comparative Genomics and Chromosome Evolution.</title>
        <authorList>
            <person name="Mudd A.B."/>
        </authorList>
    </citation>
    <scope>NUCLEOTIDE SEQUENCE</scope>
    <source>
        <strain evidence="1">237g6f4</strain>
        <tissue evidence="1">Blood</tissue>
    </source>
</reference>
<name>A0AAV7C4B8_ENGPU</name>
<comment type="caution">
    <text evidence="1">The sequence shown here is derived from an EMBL/GenBank/DDBJ whole genome shotgun (WGS) entry which is preliminary data.</text>
</comment>
<sequence>MAGRVWYYSSEPLYMPRQFPLIMWYDLTTQRSFVVCYLGDIYNGEDYMETYNCVISCNSLCREPEILHIPPPMPLGRKWEVPQNLLIRKVPGGGVWIMRWRMMLPPNVYAYSFF</sequence>
<evidence type="ECO:0000313" key="1">
    <source>
        <dbReference type="EMBL" id="KAG8579822.1"/>
    </source>
</evidence>
<dbReference type="EMBL" id="WNYA01000004">
    <property type="protein sequence ID" value="KAG8579822.1"/>
    <property type="molecule type" value="Genomic_DNA"/>
</dbReference>
<dbReference type="Proteomes" id="UP000824782">
    <property type="component" value="Unassembled WGS sequence"/>
</dbReference>
<evidence type="ECO:0000313" key="2">
    <source>
        <dbReference type="Proteomes" id="UP000824782"/>
    </source>
</evidence>
<gene>
    <name evidence="1" type="ORF">GDO81_011067</name>
</gene>
<keyword evidence="2" id="KW-1185">Reference proteome</keyword>
<dbReference type="AlphaFoldDB" id="A0AAV7C4B8"/>
<accession>A0AAV7C4B8</accession>
<organism evidence="1 2">
    <name type="scientific">Engystomops pustulosus</name>
    <name type="common">Tungara frog</name>
    <name type="synonym">Physalaemus pustulosus</name>
    <dbReference type="NCBI Taxonomy" id="76066"/>
    <lineage>
        <taxon>Eukaryota</taxon>
        <taxon>Metazoa</taxon>
        <taxon>Chordata</taxon>
        <taxon>Craniata</taxon>
        <taxon>Vertebrata</taxon>
        <taxon>Euteleostomi</taxon>
        <taxon>Amphibia</taxon>
        <taxon>Batrachia</taxon>
        <taxon>Anura</taxon>
        <taxon>Neobatrachia</taxon>
        <taxon>Hyloidea</taxon>
        <taxon>Leptodactylidae</taxon>
        <taxon>Leiuperinae</taxon>
        <taxon>Engystomops</taxon>
    </lineage>
</organism>